<gene>
    <name evidence="1" type="ORF">CCY01nite_45410</name>
</gene>
<keyword evidence="2" id="KW-1185">Reference proteome</keyword>
<evidence type="ECO:0000313" key="1">
    <source>
        <dbReference type="EMBL" id="GEP98281.1"/>
    </source>
</evidence>
<organism evidence="1 2">
    <name type="scientific">Chitinophaga cymbidii</name>
    <dbReference type="NCBI Taxonomy" id="1096750"/>
    <lineage>
        <taxon>Bacteria</taxon>
        <taxon>Pseudomonadati</taxon>
        <taxon>Bacteroidota</taxon>
        <taxon>Chitinophagia</taxon>
        <taxon>Chitinophagales</taxon>
        <taxon>Chitinophagaceae</taxon>
        <taxon>Chitinophaga</taxon>
    </lineage>
</organism>
<dbReference type="Proteomes" id="UP000321436">
    <property type="component" value="Unassembled WGS sequence"/>
</dbReference>
<evidence type="ECO:0000313" key="2">
    <source>
        <dbReference type="Proteomes" id="UP000321436"/>
    </source>
</evidence>
<dbReference type="AlphaFoldDB" id="A0A512RRF1"/>
<comment type="caution">
    <text evidence="1">The sequence shown here is derived from an EMBL/GenBank/DDBJ whole genome shotgun (WGS) entry which is preliminary data.</text>
</comment>
<reference evidence="1 2" key="1">
    <citation type="submission" date="2019-07" db="EMBL/GenBank/DDBJ databases">
        <title>Whole genome shotgun sequence of Chitinophaga cymbidii NBRC 109752.</title>
        <authorList>
            <person name="Hosoyama A."/>
            <person name="Uohara A."/>
            <person name="Ohji S."/>
            <person name="Ichikawa N."/>
        </authorList>
    </citation>
    <scope>NUCLEOTIDE SEQUENCE [LARGE SCALE GENOMIC DNA]</scope>
    <source>
        <strain evidence="1 2">NBRC 109752</strain>
    </source>
</reference>
<accession>A0A512RRF1</accession>
<sequence length="60" mass="7255">MLLQLVEDNPEIDYGYMGFPPNWRLEQIWHVLWQWLMPDETDMPEIEAGWLPLTSLFYAD</sequence>
<proteinExistence type="predicted"/>
<dbReference type="EMBL" id="BKAU01000006">
    <property type="protein sequence ID" value="GEP98281.1"/>
    <property type="molecule type" value="Genomic_DNA"/>
</dbReference>
<protein>
    <submittedName>
        <fullName evidence="1">Uncharacterized protein</fullName>
    </submittedName>
</protein>
<name>A0A512RRF1_9BACT</name>